<evidence type="ECO:0000256" key="13">
    <source>
        <dbReference type="SAM" id="SignalP"/>
    </source>
</evidence>
<evidence type="ECO:0000256" key="2">
    <source>
        <dbReference type="ARBA" id="ARBA00001913"/>
    </source>
</evidence>
<dbReference type="AlphaFoldDB" id="H6SWR2"/>
<keyword evidence="9 14" id="KW-0456">Lyase</keyword>
<evidence type="ECO:0000256" key="3">
    <source>
        <dbReference type="ARBA" id="ARBA00004613"/>
    </source>
</evidence>
<evidence type="ECO:0000256" key="10">
    <source>
        <dbReference type="ARBA" id="ARBA00025679"/>
    </source>
</evidence>
<dbReference type="PANTHER" id="PTHR33407:SF9">
    <property type="entry name" value="PECTATE LYASE F-RELATED"/>
    <property type="match status" value="1"/>
</dbReference>
<feature type="signal peptide" evidence="13">
    <location>
        <begin position="1"/>
        <end position="20"/>
    </location>
</feature>
<accession>H6SWR2</accession>
<evidence type="ECO:0000256" key="7">
    <source>
        <dbReference type="ARBA" id="ARBA00022729"/>
    </source>
</evidence>
<organism evidence="14">
    <name type="scientific">Heterodera glycines</name>
    <name type="common">Soybean cyst nematode worm</name>
    <dbReference type="NCBI Taxonomy" id="51029"/>
    <lineage>
        <taxon>Eukaryota</taxon>
        <taxon>Metazoa</taxon>
        <taxon>Ecdysozoa</taxon>
        <taxon>Nematoda</taxon>
        <taxon>Chromadorea</taxon>
        <taxon>Rhabditida</taxon>
        <taxon>Tylenchina</taxon>
        <taxon>Tylenchomorpha</taxon>
        <taxon>Tylenchoidea</taxon>
        <taxon>Heteroderidae</taxon>
        <taxon>Heteroderinae</taxon>
        <taxon>Heterodera</taxon>
    </lineage>
</organism>
<feature type="region of interest" description="Disordered" evidence="12">
    <location>
        <begin position="221"/>
        <end position="243"/>
    </location>
</feature>
<dbReference type="InterPro" id="IPR011050">
    <property type="entry name" value="Pectin_lyase_fold/virulence"/>
</dbReference>
<evidence type="ECO:0000256" key="11">
    <source>
        <dbReference type="ARBA" id="ARBA00039895"/>
    </source>
</evidence>
<keyword evidence="6" id="KW-0964">Secreted</keyword>
<comment type="function">
    <text evidence="10">Pectinolytic enzyme consist of four classes of enzymes: pectin lyase, polygalacturonase, pectin methylesterase and rhamnogalacturonase. Among pectinolytic enzymes, pectin lyase is the most important in depolymerization of pectin, since it cleaves internal glycosidic bonds of highly methylated pectins. Favors pectate, the anion, over pectin, the methyl ester.</text>
</comment>
<proteinExistence type="evidence at transcript level"/>
<evidence type="ECO:0000313" key="14">
    <source>
        <dbReference type="EMBL" id="ADW77534.1"/>
    </source>
</evidence>
<comment type="similarity">
    <text evidence="4">Belongs to the polysaccharide lyase 3 family.</text>
</comment>
<evidence type="ECO:0000256" key="6">
    <source>
        <dbReference type="ARBA" id="ARBA00022525"/>
    </source>
</evidence>
<dbReference type="EC" id="4.2.2.2" evidence="5"/>
<name>H6SWR2_HETGL</name>
<evidence type="ECO:0000256" key="5">
    <source>
        <dbReference type="ARBA" id="ARBA00012272"/>
    </source>
</evidence>
<evidence type="ECO:0000256" key="4">
    <source>
        <dbReference type="ARBA" id="ARBA00006463"/>
    </source>
</evidence>
<sequence>MYSFLVLTVLFANLASNAFGQQWPKATSEETVKATIKVSGGVKDFGFKRLTASSALGSGDQSEGQKALIRAEKGAVIKSLIIGQNGADGIHCYDGCTLQNVWWEKVGEDAATFRSSSGCKEYNFLVTGGGVKNAADKVFQMNGGGTLTVKDFVAENIGKLVRSCGNCKSQCQKRKFVVENVKVTGLKTLLCGLNENYGDVATIKNVQVSGPSKKVCAEFEGNDKQKEPPMLRSFDVGSSGDGKNCIISSTTSG</sequence>
<dbReference type="GO" id="GO:0030570">
    <property type="term" value="F:pectate lyase activity"/>
    <property type="evidence" value="ECO:0007669"/>
    <property type="project" value="UniProtKB-EC"/>
</dbReference>
<comment type="subcellular location">
    <subcellularLocation>
        <location evidence="3">Secreted</location>
    </subcellularLocation>
</comment>
<dbReference type="Pfam" id="PF03211">
    <property type="entry name" value="Pectate_lyase"/>
    <property type="match status" value="1"/>
</dbReference>
<dbReference type="InterPro" id="IPR012334">
    <property type="entry name" value="Pectin_lyas_fold"/>
</dbReference>
<dbReference type="GO" id="GO:0005576">
    <property type="term" value="C:extracellular region"/>
    <property type="evidence" value="ECO:0007669"/>
    <property type="project" value="UniProtKB-SubCell"/>
</dbReference>
<dbReference type="GO" id="GO:0045490">
    <property type="term" value="P:pectin catabolic process"/>
    <property type="evidence" value="ECO:0007669"/>
    <property type="project" value="TreeGrafter"/>
</dbReference>
<reference evidence="14" key="1">
    <citation type="submission" date="2010-08" db="EMBL/GenBank/DDBJ databases">
        <title>Cloning and sequence analysis of pectate lyase gene in the plant parasitic nematode Heterodera glycines.</title>
        <authorList>
            <person name="Peng D."/>
            <person name="Peng H."/>
        </authorList>
    </citation>
    <scope>NUCLEOTIDE SEQUENCE</scope>
</reference>
<feature type="chain" id="PRO_5003607183" description="Probable pectate lyase F" evidence="13">
    <location>
        <begin position="21"/>
        <end position="253"/>
    </location>
</feature>
<dbReference type="InterPro" id="IPR004898">
    <property type="entry name" value="Pectate_lyase_PlyH/PlyE-like"/>
</dbReference>
<evidence type="ECO:0000256" key="8">
    <source>
        <dbReference type="ARBA" id="ARBA00022837"/>
    </source>
</evidence>
<comment type="catalytic activity">
    <reaction evidence="1">
        <text>Eliminative cleavage of (1-&gt;4)-alpha-D-galacturonan to give oligosaccharides with 4-deoxy-alpha-D-galact-4-enuronosyl groups at their non-reducing ends.</text>
        <dbReference type="EC" id="4.2.2.2"/>
    </reaction>
</comment>
<dbReference type="EMBL" id="HQ123257">
    <property type="protein sequence ID" value="ADW77534.1"/>
    <property type="molecule type" value="mRNA"/>
</dbReference>
<protein>
    <recommendedName>
        <fullName evidence="11">Probable pectate lyase F</fullName>
        <ecNumber evidence="5">4.2.2.2</ecNumber>
    </recommendedName>
</protein>
<evidence type="ECO:0000256" key="12">
    <source>
        <dbReference type="SAM" id="MobiDB-lite"/>
    </source>
</evidence>
<keyword evidence="7 13" id="KW-0732">Signal</keyword>
<dbReference type="Gene3D" id="2.160.20.10">
    <property type="entry name" value="Single-stranded right-handed beta-helix, Pectin lyase-like"/>
    <property type="match status" value="1"/>
</dbReference>
<dbReference type="PANTHER" id="PTHR33407">
    <property type="entry name" value="PECTATE LYASE F-RELATED"/>
    <property type="match status" value="1"/>
</dbReference>
<evidence type="ECO:0000256" key="1">
    <source>
        <dbReference type="ARBA" id="ARBA00000695"/>
    </source>
</evidence>
<comment type="cofactor">
    <cofactor evidence="2">
        <name>Ca(2+)</name>
        <dbReference type="ChEBI" id="CHEBI:29108"/>
    </cofactor>
</comment>
<evidence type="ECO:0000256" key="9">
    <source>
        <dbReference type="ARBA" id="ARBA00023239"/>
    </source>
</evidence>
<dbReference type="SUPFAM" id="SSF51126">
    <property type="entry name" value="Pectin lyase-like"/>
    <property type="match status" value="1"/>
</dbReference>
<keyword evidence="8" id="KW-0106">Calcium</keyword>
<gene>
    <name evidence="14" type="primary">pel-5</name>
</gene>